<dbReference type="Proteomes" id="UP000248659">
    <property type="component" value="Unassembled WGS sequence"/>
</dbReference>
<evidence type="ECO:0000313" key="1">
    <source>
        <dbReference type="EMBL" id="RAP40807.1"/>
    </source>
</evidence>
<proteinExistence type="predicted"/>
<gene>
    <name evidence="1" type="ORF">BYZ73_13675</name>
</gene>
<organism evidence="1 2">
    <name type="scientific">Rhodovulum viride</name>
    <dbReference type="NCBI Taxonomy" id="1231134"/>
    <lineage>
        <taxon>Bacteria</taxon>
        <taxon>Pseudomonadati</taxon>
        <taxon>Pseudomonadota</taxon>
        <taxon>Alphaproteobacteria</taxon>
        <taxon>Rhodobacterales</taxon>
        <taxon>Paracoccaceae</taxon>
        <taxon>Rhodovulum</taxon>
    </lineage>
</organism>
<evidence type="ECO:0008006" key="3">
    <source>
        <dbReference type="Google" id="ProtNLM"/>
    </source>
</evidence>
<reference evidence="1 2" key="1">
    <citation type="submission" date="2017-01" db="EMBL/GenBank/DDBJ databases">
        <title>Genome sequence of Rhodovulum viride JA756.</title>
        <authorList>
            <person name="Lakshmi K.V."/>
            <person name="Tushar L.D."/>
            <person name="Sasikala C."/>
            <person name="Venkataramana C."/>
        </authorList>
    </citation>
    <scope>NUCLEOTIDE SEQUENCE [LARGE SCALE GENOMIC DNA]</scope>
    <source>
        <strain evidence="1 2">JA756</strain>
    </source>
</reference>
<accession>A0ABX9DHL9</accession>
<comment type="caution">
    <text evidence="1">The sequence shown here is derived from an EMBL/GenBank/DDBJ whole genome shotgun (WGS) entry which is preliminary data.</text>
</comment>
<evidence type="ECO:0000313" key="2">
    <source>
        <dbReference type="Proteomes" id="UP000248659"/>
    </source>
</evidence>
<dbReference type="EMBL" id="MUAV01000015">
    <property type="protein sequence ID" value="RAP40807.1"/>
    <property type="molecule type" value="Genomic_DNA"/>
</dbReference>
<keyword evidence="2" id="KW-1185">Reference proteome</keyword>
<sequence length="197" mass="21534">MRIEMGTVVPEKGTIVQLRPETVGYRGTLAMALRLELGSTHRAIKTAMRWTGASERTVEYWFAEERGPSGEHLIRLARHSDRVFRMVLIGAGRYDDADPEMRETIAGTRWRTCGRSRRCAAVRPGLRDRVDLALARISTMSVRLGGAFCAAPRGLPAGGVNPAMAARGARERAVARSREVAPGSALRSRHPQAVSGT</sequence>
<dbReference type="RefSeq" id="WP_245943150.1">
    <property type="nucleotide sequence ID" value="NZ_MUAV01000015.1"/>
</dbReference>
<name>A0ABX9DHL9_9RHOB</name>
<protein>
    <recommendedName>
        <fullName evidence="3">XRE family transcriptional regulator</fullName>
    </recommendedName>
</protein>